<proteinExistence type="predicted"/>
<gene>
    <name evidence="2" type="ORF">ACJMK2_011328</name>
</gene>
<comment type="caution">
    <text evidence="2">The sequence shown here is derived from an EMBL/GenBank/DDBJ whole genome shotgun (WGS) entry which is preliminary data.</text>
</comment>
<keyword evidence="3" id="KW-1185">Reference proteome</keyword>
<evidence type="ECO:0000313" key="2">
    <source>
        <dbReference type="EMBL" id="KAL3856593.1"/>
    </source>
</evidence>
<name>A0ABD3V757_SINWO</name>
<feature type="region of interest" description="Disordered" evidence="1">
    <location>
        <begin position="33"/>
        <end position="84"/>
    </location>
</feature>
<dbReference type="Proteomes" id="UP001634394">
    <property type="component" value="Unassembled WGS sequence"/>
</dbReference>
<dbReference type="AlphaFoldDB" id="A0ABD3V757"/>
<sequence>GDVITAFTDRVAAISNHIQAIFRSTTEDVATPLIQPELSPSPPPPPQYGKPKMGKMKTSAPIPTQTPNATVNLEKKDWIMPSQR</sequence>
<organism evidence="2 3">
    <name type="scientific">Sinanodonta woodiana</name>
    <name type="common">Chinese pond mussel</name>
    <name type="synonym">Anodonta woodiana</name>
    <dbReference type="NCBI Taxonomy" id="1069815"/>
    <lineage>
        <taxon>Eukaryota</taxon>
        <taxon>Metazoa</taxon>
        <taxon>Spiralia</taxon>
        <taxon>Lophotrochozoa</taxon>
        <taxon>Mollusca</taxon>
        <taxon>Bivalvia</taxon>
        <taxon>Autobranchia</taxon>
        <taxon>Heteroconchia</taxon>
        <taxon>Palaeoheterodonta</taxon>
        <taxon>Unionida</taxon>
        <taxon>Unionoidea</taxon>
        <taxon>Unionidae</taxon>
        <taxon>Unioninae</taxon>
        <taxon>Sinanodonta</taxon>
    </lineage>
</organism>
<protein>
    <submittedName>
        <fullName evidence="2">Uncharacterized protein</fullName>
    </submittedName>
</protein>
<feature type="compositionally biased region" description="Polar residues" evidence="1">
    <location>
        <begin position="61"/>
        <end position="71"/>
    </location>
</feature>
<evidence type="ECO:0000313" key="3">
    <source>
        <dbReference type="Proteomes" id="UP001634394"/>
    </source>
</evidence>
<feature type="non-terminal residue" evidence="2">
    <location>
        <position position="1"/>
    </location>
</feature>
<feature type="compositionally biased region" description="Pro residues" evidence="1">
    <location>
        <begin position="39"/>
        <end position="48"/>
    </location>
</feature>
<reference evidence="2 3" key="1">
    <citation type="submission" date="2024-11" db="EMBL/GenBank/DDBJ databases">
        <title>Chromosome-level genome assembly of the freshwater bivalve Anodonta woodiana.</title>
        <authorList>
            <person name="Chen X."/>
        </authorList>
    </citation>
    <scope>NUCLEOTIDE SEQUENCE [LARGE SCALE GENOMIC DNA]</scope>
    <source>
        <strain evidence="2">MN2024</strain>
        <tissue evidence="2">Gills</tissue>
    </source>
</reference>
<dbReference type="EMBL" id="JBJQND010000013">
    <property type="protein sequence ID" value="KAL3856593.1"/>
    <property type="molecule type" value="Genomic_DNA"/>
</dbReference>
<evidence type="ECO:0000256" key="1">
    <source>
        <dbReference type="SAM" id="MobiDB-lite"/>
    </source>
</evidence>
<accession>A0ABD3V757</accession>